<feature type="transmembrane region" description="Helical" evidence="4">
    <location>
        <begin position="6"/>
        <end position="26"/>
    </location>
</feature>
<dbReference type="KEGG" id="snep:Enr13x_75330"/>
<name>A0A518I3D7_9BACT</name>
<dbReference type="OrthoDB" id="9803035at2"/>
<protein>
    <submittedName>
        <fullName evidence="6">2-acyl-glycerophospho-ethanolamine acyltransferase</fullName>
    </submittedName>
</protein>
<keyword evidence="7" id="KW-1185">Reference proteome</keyword>
<keyword evidence="4" id="KW-1133">Transmembrane helix</keyword>
<dbReference type="EMBL" id="CP037423">
    <property type="protein sequence ID" value="QDV47622.1"/>
    <property type="molecule type" value="Genomic_DNA"/>
</dbReference>
<feature type="domain" description="Phospholipid/glycerol acyltransferase" evidence="5">
    <location>
        <begin position="38"/>
        <end position="159"/>
    </location>
</feature>
<dbReference type="AlphaFoldDB" id="A0A518I3D7"/>
<evidence type="ECO:0000259" key="5">
    <source>
        <dbReference type="SMART" id="SM00563"/>
    </source>
</evidence>
<dbReference type="SUPFAM" id="SSF69593">
    <property type="entry name" value="Glycerol-3-phosphate (1)-acyltransferase"/>
    <property type="match status" value="1"/>
</dbReference>
<keyword evidence="4" id="KW-0472">Membrane</keyword>
<dbReference type="GO" id="GO:0003841">
    <property type="term" value="F:1-acylglycerol-3-phosphate O-acyltransferase activity"/>
    <property type="evidence" value="ECO:0007669"/>
    <property type="project" value="TreeGrafter"/>
</dbReference>
<proteinExistence type="predicted"/>
<dbReference type="GO" id="GO:0006654">
    <property type="term" value="P:phosphatidic acid biosynthetic process"/>
    <property type="evidence" value="ECO:0007669"/>
    <property type="project" value="TreeGrafter"/>
</dbReference>
<dbReference type="InterPro" id="IPR002123">
    <property type="entry name" value="Plipid/glycerol_acylTrfase"/>
</dbReference>
<comment type="pathway">
    <text evidence="1">Lipid metabolism.</text>
</comment>
<evidence type="ECO:0000256" key="3">
    <source>
        <dbReference type="ARBA" id="ARBA00023315"/>
    </source>
</evidence>
<dbReference type="RefSeq" id="WP_145391714.1">
    <property type="nucleotide sequence ID" value="NZ_CP037423.1"/>
</dbReference>
<organism evidence="6 7">
    <name type="scientific">Stieleria neptunia</name>
    <dbReference type="NCBI Taxonomy" id="2527979"/>
    <lineage>
        <taxon>Bacteria</taxon>
        <taxon>Pseudomonadati</taxon>
        <taxon>Planctomycetota</taxon>
        <taxon>Planctomycetia</taxon>
        <taxon>Pirellulales</taxon>
        <taxon>Pirellulaceae</taxon>
        <taxon>Stieleria</taxon>
    </lineage>
</organism>
<gene>
    <name evidence="6" type="ORF">Enr13x_75330</name>
</gene>
<keyword evidence="4" id="KW-0812">Transmembrane</keyword>
<evidence type="ECO:0000256" key="1">
    <source>
        <dbReference type="ARBA" id="ARBA00005189"/>
    </source>
</evidence>
<keyword evidence="3 6" id="KW-0012">Acyltransferase</keyword>
<sequence>MADILRFLYFLLIVRPVILIVIGLNVRRSNLLPDKGPAVIVANHNSHLDTMVLMTLFGMRRLKDVHPVAAADHFLRNRLMAWFSTKIIGIIPLEREVKGVRRDPLAGICEALDDGKILILFPEGSRGTPEVRDEFKTGIAHVARRYPEVPFTPVFMHGLGRSLPKGEGILVPFFCDVFIGQAVYWTGKKASFMDRICDAMNELEAEKEIPRWEPS</sequence>
<reference evidence="6 7" key="1">
    <citation type="submission" date="2019-03" db="EMBL/GenBank/DDBJ databases">
        <title>Deep-cultivation of Planctomycetes and their phenomic and genomic characterization uncovers novel biology.</title>
        <authorList>
            <person name="Wiegand S."/>
            <person name="Jogler M."/>
            <person name="Boedeker C."/>
            <person name="Pinto D."/>
            <person name="Vollmers J."/>
            <person name="Rivas-Marin E."/>
            <person name="Kohn T."/>
            <person name="Peeters S.H."/>
            <person name="Heuer A."/>
            <person name="Rast P."/>
            <person name="Oberbeckmann S."/>
            <person name="Bunk B."/>
            <person name="Jeske O."/>
            <person name="Meyerdierks A."/>
            <person name="Storesund J.E."/>
            <person name="Kallscheuer N."/>
            <person name="Luecker S."/>
            <person name="Lage O.M."/>
            <person name="Pohl T."/>
            <person name="Merkel B.J."/>
            <person name="Hornburger P."/>
            <person name="Mueller R.-W."/>
            <person name="Bruemmer F."/>
            <person name="Labrenz M."/>
            <person name="Spormann A.M."/>
            <person name="Op den Camp H."/>
            <person name="Overmann J."/>
            <person name="Amann R."/>
            <person name="Jetten M.S.M."/>
            <person name="Mascher T."/>
            <person name="Medema M.H."/>
            <person name="Devos D.P."/>
            <person name="Kaster A.-K."/>
            <person name="Ovreas L."/>
            <person name="Rohde M."/>
            <person name="Galperin M.Y."/>
            <person name="Jogler C."/>
        </authorList>
    </citation>
    <scope>NUCLEOTIDE SEQUENCE [LARGE SCALE GENOMIC DNA]</scope>
    <source>
        <strain evidence="6 7">Enr13</strain>
    </source>
</reference>
<evidence type="ECO:0000256" key="4">
    <source>
        <dbReference type="SAM" id="Phobius"/>
    </source>
</evidence>
<evidence type="ECO:0000313" key="7">
    <source>
        <dbReference type="Proteomes" id="UP000319004"/>
    </source>
</evidence>
<evidence type="ECO:0000256" key="2">
    <source>
        <dbReference type="ARBA" id="ARBA00022679"/>
    </source>
</evidence>
<dbReference type="Pfam" id="PF01553">
    <property type="entry name" value="Acyltransferase"/>
    <property type="match status" value="1"/>
</dbReference>
<dbReference type="PANTHER" id="PTHR10434:SF11">
    <property type="entry name" value="1-ACYL-SN-GLYCEROL-3-PHOSPHATE ACYLTRANSFERASE"/>
    <property type="match status" value="1"/>
</dbReference>
<dbReference type="CDD" id="cd07989">
    <property type="entry name" value="LPLAT_AGPAT-like"/>
    <property type="match status" value="1"/>
</dbReference>
<evidence type="ECO:0000313" key="6">
    <source>
        <dbReference type="EMBL" id="QDV47622.1"/>
    </source>
</evidence>
<accession>A0A518I3D7</accession>
<dbReference type="PANTHER" id="PTHR10434">
    <property type="entry name" value="1-ACYL-SN-GLYCEROL-3-PHOSPHATE ACYLTRANSFERASE"/>
    <property type="match status" value="1"/>
</dbReference>
<dbReference type="Proteomes" id="UP000319004">
    <property type="component" value="Chromosome"/>
</dbReference>
<dbReference type="SMART" id="SM00563">
    <property type="entry name" value="PlsC"/>
    <property type="match status" value="1"/>
</dbReference>
<keyword evidence="2 6" id="KW-0808">Transferase</keyword>